<feature type="transmembrane region" description="Helical" evidence="8">
    <location>
        <begin position="75"/>
        <end position="100"/>
    </location>
</feature>
<sequence length="576" mass="63730">MGASTAVSLVLTCAPCYATLCSEDYFAFETRLHLVIYYGFLFLIGFFLILRQYISAIRSFCGFHVLGALPVVGKRITLGGLVFAISVLALVGAPTAFWLPAQDKFWGLRADPLDWASAKLQLTITGVSGHYADILLGLLVIPVSRNSLIGHAFSLHQSTLLFAHKMLSYLFTLGALTHGVVYMLFYTDNSSEGNAAREEAFDTGNPTLTVSESEKCGSWFTLTMYTGIAALVLVLLIVMTSVPYVRRHHYNLFYYSHVTLAVVVFIASCVHANTNFYLLIPGLLLWIVDLFRRFFRGETGGLSRKAIATVENAGNAWIRISLPTSKKAEAHSEKSLPSTQPLSSYYLTIPSISKLQNHAFAAAIPSSSTSGPVFLLQRAKGKSQEALDKEWTWKLGNMVPRPMDNHSLEVKVEGPYPVNDAGFRTASHIVCIVGGTGITGASSLARWWLETVSVANRFTLIWTVRRREMAMVREWQELEEMARPQHNMSVNIHVSSEDGRLDALQALHRALGRDRRSNRPAGGSAWVYSSGPDSLLGATERACVEVKKDLRASRDGRGPGAWTVEDMSWYMARWEV</sequence>
<dbReference type="PANTHER" id="PTHR11972">
    <property type="entry name" value="NADPH OXIDASE"/>
    <property type="match status" value="1"/>
</dbReference>
<evidence type="ECO:0000256" key="7">
    <source>
        <dbReference type="ARBA" id="ARBA00023136"/>
    </source>
</evidence>
<evidence type="ECO:0008006" key="13">
    <source>
        <dbReference type="Google" id="ProtNLM"/>
    </source>
</evidence>
<dbReference type="OrthoDB" id="10006946at2759"/>
<evidence type="ECO:0000313" key="12">
    <source>
        <dbReference type="Proteomes" id="UP000813385"/>
    </source>
</evidence>
<dbReference type="Pfam" id="PF08030">
    <property type="entry name" value="NAD_binding_6"/>
    <property type="match status" value="1"/>
</dbReference>
<keyword evidence="7 8" id="KW-0472">Membrane</keyword>
<dbReference type="Proteomes" id="UP000813385">
    <property type="component" value="Unassembled WGS sequence"/>
</dbReference>
<dbReference type="InterPro" id="IPR050369">
    <property type="entry name" value="RBOH/FRE"/>
</dbReference>
<evidence type="ECO:0000256" key="2">
    <source>
        <dbReference type="ARBA" id="ARBA00022692"/>
    </source>
</evidence>
<protein>
    <recommendedName>
        <fullName evidence="13">Ferric oxidoreductase domain-containing protein</fullName>
    </recommendedName>
</protein>
<keyword evidence="6" id="KW-0406">Ion transport</keyword>
<evidence type="ECO:0000256" key="6">
    <source>
        <dbReference type="ARBA" id="ARBA00023065"/>
    </source>
</evidence>
<feature type="transmembrane region" description="Helical" evidence="8">
    <location>
        <begin position="120"/>
        <end position="141"/>
    </location>
</feature>
<feature type="transmembrane region" description="Helical" evidence="8">
    <location>
        <begin position="252"/>
        <end position="270"/>
    </location>
</feature>
<dbReference type="InterPro" id="IPR039261">
    <property type="entry name" value="FNR_nucleotide-bd"/>
</dbReference>
<keyword evidence="4 8" id="KW-1133">Transmembrane helix</keyword>
<keyword evidence="6" id="KW-0813">Transport</keyword>
<keyword evidence="2 8" id="KW-0812">Transmembrane</keyword>
<feature type="domain" description="Ferric reductase NAD binding" evidence="10">
    <location>
        <begin position="428"/>
        <end position="506"/>
    </location>
</feature>
<evidence type="ECO:0000256" key="4">
    <source>
        <dbReference type="ARBA" id="ARBA00022989"/>
    </source>
</evidence>
<feature type="transmembrane region" description="Helical" evidence="8">
    <location>
        <begin position="34"/>
        <end position="54"/>
    </location>
</feature>
<dbReference type="PANTHER" id="PTHR11972:SF69">
    <property type="entry name" value="FERRIC REDUCTION OXIDASE 6-RELATED"/>
    <property type="match status" value="1"/>
</dbReference>
<keyword evidence="12" id="KW-1185">Reference proteome</keyword>
<evidence type="ECO:0000256" key="5">
    <source>
        <dbReference type="ARBA" id="ARBA00023002"/>
    </source>
</evidence>
<dbReference type="CDD" id="cd06186">
    <property type="entry name" value="NOX_Duox_like_FAD_NADP"/>
    <property type="match status" value="1"/>
</dbReference>
<dbReference type="Gene3D" id="3.40.50.80">
    <property type="entry name" value="Nucleotide-binding domain of ferredoxin-NADP reductase (FNR) module"/>
    <property type="match status" value="1"/>
</dbReference>
<name>A0A8K0T7I5_9PEZI</name>
<dbReference type="InterPro" id="IPR013121">
    <property type="entry name" value="Fe_red_NAD-bd_6"/>
</dbReference>
<evidence type="ECO:0000259" key="9">
    <source>
        <dbReference type="Pfam" id="PF01794"/>
    </source>
</evidence>
<dbReference type="GO" id="GO:0016491">
    <property type="term" value="F:oxidoreductase activity"/>
    <property type="evidence" value="ECO:0007669"/>
    <property type="project" value="UniProtKB-KW"/>
</dbReference>
<organism evidence="11 12">
    <name type="scientific">Plectosphaerella cucumerina</name>
    <dbReference type="NCBI Taxonomy" id="40658"/>
    <lineage>
        <taxon>Eukaryota</taxon>
        <taxon>Fungi</taxon>
        <taxon>Dikarya</taxon>
        <taxon>Ascomycota</taxon>
        <taxon>Pezizomycotina</taxon>
        <taxon>Sordariomycetes</taxon>
        <taxon>Hypocreomycetidae</taxon>
        <taxon>Glomerellales</taxon>
        <taxon>Plectosphaerellaceae</taxon>
        <taxon>Plectosphaerella</taxon>
    </lineage>
</organism>
<keyword evidence="3" id="KW-0249">Electron transport</keyword>
<evidence type="ECO:0000256" key="1">
    <source>
        <dbReference type="ARBA" id="ARBA00004141"/>
    </source>
</evidence>
<dbReference type="AlphaFoldDB" id="A0A8K0T7I5"/>
<evidence type="ECO:0000259" key="10">
    <source>
        <dbReference type="Pfam" id="PF08030"/>
    </source>
</evidence>
<dbReference type="GO" id="GO:0005886">
    <property type="term" value="C:plasma membrane"/>
    <property type="evidence" value="ECO:0007669"/>
    <property type="project" value="TreeGrafter"/>
</dbReference>
<accession>A0A8K0T7I5</accession>
<keyword evidence="5" id="KW-0560">Oxidoreductase</keyword>
<comment type="subcellular location">
    <subcellularLocation>
        <location evidence="1">Membrane</location>
        <topology evidence="1">Multi-pass membrane protein</topology>
    </subcellularLocation>
</comment>
<feature type="transmembrane region" description="Helical" evidence="8">
    <location>
        <begin position="222"/>
        <end position="245"/>
    </location>
</feature>
<reference evidence="11" key="1">
    <citation type="journal article" date="2021" name="Nat. Commun.">
        <title>Genetic determinants of endophytism in the Arabidopsis root mycobiome.</title>
        <authorList>
            <person name="Mesny F."/>
            <person name="Miyauchi S."/>
            <person name="Thiergart T."/>
            <person name="Pickel B."/>
            <person name="Atanasova L."/>
            <person name="Karlsson M."/>
            <person name="Huettel B."/>
            <person name="Barry K.W."/>
            <person name="Haridas S."/>
            <person name="Chen C."/>
            <person name="Bauer D."/>
            <person name="Andreopoulos W."/>
            <person name="Pangilinan J."/>
            <person name="LaButti K."/>
            <person name="Riley R."/>
            <person name="Lipzen A."/>
            <person name="Clum A."/>
            <person name="Drula E."/>
            <person name="Henrissat B."/>
            <person name="Kohler A."/>
            <person name="Grigoriev I.V."/>
            <person name="Martin F.M."/>
            <person name="Hacquard S."/>
        </authorList>
    </citation>
    <scope>NUCLEOTIDE SEQUENCE</scope>
    <source>
        <strain evidence="11">MPI-CAGE-AT-0016</strain>
    </source>
</reference>
<proteinExistence type="predicted"/>
<dbReference type="EMBL" id="JAGPXD010000005">
    <property type="protein sequence ID" value="KAH7353295.1"/>
    <property type="molecule type" value="Genomic_DNA"/>
</dbReference>
<evidence type="ECO:0000256" key="8">
    <source>
        <dbReference type="SAM" id="Phobius"/>
    </source>
</evidence>
<feature type="transmembrane region" description="Helical" evidence="8">
    <location>
        <begin position="162"/>
        <end position="185"/>
    </location>
</feature>
<evidence type="ECO:0000313" key="11">
    <source>
        <dbReference type="EMBL" id="KAH7353295.1"/>
    </source>
</evidence>
<dbReference type="InterPro" id="IPR013130">
    <property type="entry name" value="Fe3_Rdtase_TM_dom"/>
</dbReference>
<comment type="caution">
    <text evidence="11">The sequence shown here is derived from an EMBL/GenBank/DDBJ whole genome shotgun (WGS) entry which is preliminary data.</text>
</comment>
<dbReference type="SUPFAM" id="SSF52343">
    <property type="entry name" value="Ferredoxin reductase-like, C-terminal NADP-linked domain"/>
    <property type="match status" value="1"/>
</dbReference>
<feature type="domain" description="Ferric oxidoreductase" evidence="9">
    <location>
        <begin position="129"/>
        <end position="267"/>
    </location>
</feature>
<gene>
    <name evidence="11" type="ORF">B0T11DRAFT_231049</name>
</gene>
<dbReference type="Pfam" id="PF01794">
    <property type="entry name" value="Ferric_reduct"/>
    <property type="match status" value="1"/>
</dbReference>
<evidence type="ECO:0000256" key="3">
    <source>
        <dbReference type="ARBA" id="ARBA00022982"/>
    </source>
</evidence>
<dbReference type="GO" id="GO:0006811">
    <property type="term" value="P:monoatomic ion transport"/>
    <property type="evidence" value="ECO:0007669"/>
    <property type="project" value="UniProtKB-KW"/>
</dbReference>